<dbReference type="InterPro" id="IPR036390">
    <property type="entry name" value="WH_DNA-bd_sf"/>
</dbReference>
<evidence type="ECO:0000313" key="3">
    <source>
        <dbReference type="Proteomes" id="UP001500767"/>
    </source>
</evidence>
<dbReference type="InterPro" id="IPR036388">
    <property type="entry name" value="WH-like_DNA-bd_sf"/>
</dbReference>
<evidence type="ECO:0000259" key="1">
    <source>
        <dbReference type="PROSITE" id="PS50987"/>
    </source>
</evidence>
<feature type="domain" description="HTH arsR-type" evidence="1">
    <location>
        <begin position="7"/>
        <end position="102"/>
    </location>
</feature>
<dbReference type="CDD" id="cd00090">
    <property type="entry name" value="HTH_ARSR"/>
    <property type="match status" value="1"/>
</dbReference>
<dbReference type="RefSeq" id="WP_204913606.1">
    <property type="nucleotide sequence ID" value="NZ_BAAAYR010000004.1"/>
</dbReference>
<protein>
    <submittedName>
        <fullName evidence="2">Helix-turn-helix domain-containing protein</fullName>
    </submittedName>
</protein>
<name>A0ABP6XUT7_9ACTN</name>
<evidence type="ECO:0000313" key="2">
    <source>
        <dbReference type="EMBL" id="GAA3572980.1"/>
    </source>
</evidence>
<dbReference type="InterPro" id="IPR011991">
    <property type="entry name" value="ArsR-like_HTH"/>
</dbReference>
<reference evidence="3" key="1">
    <citation type="journal article" date="2019" name="Int. J. Syst. Evol. Microbiol.">
        <title>The Global Catalogue of Microorganisms (GCM) 10K type strain sequencing project: providing services to taxonomists for standard genome sequencing and annotation.</title>
        <authorList>
            <consortium name="The Broad Institute Genomics Platform"/>
            <consortium name="The Broad Institute Genome Sequencing Center for Infectious Disease"/>
            <person name="Wu L."/>
            <person name="Ma J."/>
        </authorList>
    </citation>
    <scope>NUCLEOTIDE SEQUENCE [LARGE SCALE GENOMIC DNA]</scope>
    <source>
        <strain evidence="3">JCM 16540</strain>
    </source>
</reference>
<comment type="caution">
    <text evidence="2">The sequence shown here is derived from an EMBL/GenBank/DDBJ whole genome shotgun (WGS) entry which is preliminary data.</text>
</comment>
<dbReference type="PROSITE" id="PS50987">
    <property type="entry name" value="HTH_ARSR_2"/>
    <property type="match status" value="1"/>
</dbReference>
<dbReference type="InterPro" id="IPR001845">
    <property type="entry name" value="HTH_ArsR_DNA-bd_dom"/>
</dbReference>
<organism evidence="2 3">
    <name type="scientific">Microlunatus spumicola</name>
    <dbReference type="NCBI Taxonomy" id="81499"/>
    <lineage>
        <taxon>Bacteria</taxon>
        <taxon>Bacillati</taxon>
        <taxon>Actinomycetota</taxon>
        <taxon>Actinomycetes</taxon>
        <taxon>Propionibacteriales</taxon>
        <taxon>Propionibacteriaceae</taxon>
        <taxon>Microlunatus</taxon>
    </lineage>
</organism>
<proteinExistence type="predicted"/>
<dbReference type="Proteomes" id="UP001500767">
    <property type="component" value="Unassembled WGS sequence"/>
</dbReference>
<dbReference type="EMBL" id="BAAAYR010000004">
    <property type="protein sequence ID" value="GAA3572980.1"/>
    <property type="molecule type" value="Genomic_DNA"/>
</dbReference>
<sequence>MDDRYPVPDMADVRLVTVLGAVADPIRLQIVRDLADGLPHAKSEEAWAFEVNKSTMAHHYKTLRLAGLTRTTVTGRSHAIQLRRAELDERFPGLVDALVAGHDPVS</sequence>
<gene>
    <name evidence="2" type="ORF">GCM10022197_32190</name>
</gene>
<keyword evidence="3" id="KW-1185">Reference proteome</keyword>
<dbReference type="SMART" id="SM00418">
    <property type="entry name" value="HTH_ARSR"/>
    <property type="match status" value="1"/>
</dbReference>
<accession>A0ABP6XUT7</accession>
<dbReference type="Gene3D" id="1.10.10.10">
    <property type="entry name" value="Winged helix-like DNA-binding domain superfamily/Winged helix DNA-binding domain"/>
    <property type="match status" value="1"/>
</dbReference>
<dbReference type="SUPFAM" id="SSF46785">
    <property type="entry name" value="Winged helix' DNA-binding domain"/>
    <property type="match status" value="1"/>
</dbReference>